<proteinExistence type="predicted"/>
<evidence type="ECO:0000313" key="2">
    <source>
        <dbReference type="EMBL" id="KGT72785.1"/>
    </source>
</evidence>
<gene>
    <name evidence="2" type="ORF">MA20_48265</name>
</gene>
<reference evidence="2 3" key="1">
    <citation type="submission" date="2014-09" db="EMBL/GenBank/DDBJ databases">
        <title>Draft genome of Bradyrhizobium japonicum Is-34.</title>
        <authorList>
            <person name="Tsurumaru H."/>
            <person name="Yamakawa T."/>
            <person name="Hashimoto S."/>
            <person name="Okizaki K."/>
            <person name="Kanesaki Y."/>
            <person name="Yoshikawa H."/>
            <person name="Yajima S."/>
        </authorList>
    </citation>
    <scope>NUCLEOTIDE SEQUENCE [LARGE SCALE GENOMIC DNA]</scope>
    <source>
        <strain evidence="2 3">Is-34</strain>
    </source>
</reference>
<dbReference type="EMBL" id="JRPN01000174">
    <property type="protein sequence ID" value="KGT72785.1"/>
    <property type="molecule type" value="Genomic_DNA"/>
</dbReference>
<dbReference type="Proteomes" id="UP000030377">
    <property type="component" value="Unassembled WGS sequence"/>
</dbReference>
<evidence type="ECO:0000313" key="3">
    <source>
        <dbReference type="Proteomes" id="UP000030377"/>
    </source>
</evidence>
<protein>
    <submittedName>
        <fullName evidence="2">5-oxoprolinase</fullName>
    </submittedName>
</protein>
<dbReference type="GO" id="GO:0017168">
    <property type="term" value="F:5-oxoprolinase (ATP-hydrolyzing) activity"/>
    <property type="evidence" value="ECO:0007669"/>
    <property type="project" value="TreeGrafter"/>
</dbReference>
<comment type="caution">
    <text evidence="2">The sequence shown here is derived from an EMBL/GenBank/DDBJ whole genome shotgun (WGS) entry which is preliminary data.</text>
</comment>
<dbReference type="GO" id="GO:0006749">
    <property type="term" value="P:glutathione metabolic process"/>
    <property type="evidence" value="ECO:0007669"/>
    <property type="project" value="TreeGrafter"/>
</dbReference>
<evidence type="ECO:0000259" key="1">
    <source>
        <dbReference type="Pfam" id="PF02538"/>
    </source>
</evidence>
<dbReference type="PANTHER" id="PTHR11365">
    <property type="entry name" value="5-OXOPROLINASE RELATED"/>
    <property type="match status" value="1"/>
</dbReference>
<organism evidence="2 3">
    <name type="scientific">Bradyrhizobium japonicum</name>
    <dbReference type="NCBI Taxonomy" id="375"/>
    <lineage>
        <taxon>Bacteria</taxon>
        <taxon>Pseudomonadati</taxon>
        <taxon>Pseudomonadota</taxon>
        <taxon>Alphaproteobacteria</taxon>
        <taxon>Hyphomicrobiales</taxon>
        <taxon>Nitrobacteraceae</taxon>
        <taxon>Bradyrhizobium</taxon>
    </lineage>
</organism>
<dbReference type="Pfam" id="PF02538">
    <property type="entry name" value="Hydantoinase_B"/>
    <property type="match status" value="1"/>
</dbReference>
<dbReference type="AlphaFoldDB" id="A0A0A3XEP5"/>
<dbReference type="InterPro" id="IPR045079">
    <property type="entry name" value="Oxoprolinase-like"/>
</dbReference>
<feature type="non-terminal residue" evidence="2">
    <location>
        <position position="123"/>
    </location>
</feature>
<dbReference type="PANTHER" id="PTHR11365:SF23">
    <property type="entry name" value="HYPOTHETICAL 5-OXOPROLINASE (EUROFUNG)-RELATED"/>
    <property type="match status" value="1"/>
</dbReference>
<sequence length="123" mass="13523">MGTTTGIDSITVDIIENALKNIKEEMDVTLFRSAMSPVIREQHDCFPMITDPDGKMVVGNFGSHVPEVVAQFPEGVHEGDVIFLSDPYSCGGSISHINDWMVIVPIYHHNSLVGYASMFGHVM</sequence>
<dbReference type="GO" id="GO:0005829">
    <property type="term" value="C:cytosol"/>
    <property type="evidence" value="ECO:0007669"/>
    <property type="project" value="TreeGrafter"/>
</dbReference>
<dbReference type="InterPro" id="IPR003692">
    <property type="entry name" value="Hydantoinase_B"/>
</dbReference>
<accession>A0A0A3XEP5</accession>
<name>A0A0A3XEP5_BRAJP</name>
<feature type="domain" description="Hydantoinase B/oxoprolinase" evidence="1">
    <location>
        <begin position="8"/>
        <end position="123"/>
    </location>
</feature>